<dbReference type="Pfam" id="PF19307">
    <property type="entry name" value="SrpI-like"/>
    <property type="match status" value="1"/>
</dbReference>
<reference evidence="3 4" key="1">
    <citation type="submission" date="2017-02" db="EMBL/GenBank/DDBJ databases">
        <title>Draft genome of Saccharomonospora sp. 154.</title>
        <authorList>
            <person name="Alonso-Carmona G.S."/>
            <person name="De La Haba R."/>
            <person name="Vera-Gargallo B."/>
            <person name="Sandoval-Trujillo A.H."/>
            <person name="Ramirez-Duran N."/>
            <person name="Ventosa A."/>
        </authorList>
    </citation>
    <scope>NUCLEOTIDE SEQUENCE [LARGE SCALE GENOMIC DNA]</scope>
    <source>
        <strain evidence="3 4">LRS4.154</strain>
    </source>
</reference>
<evidence type="ECO:0000259" key="2">
    <source>
        <dbReference type="PROSITE" id="PS50042"/>
    </source>
</evidence>
<feature type="domain" description="Cyclic nucleotide-binding" evidence="2">
    <location>
        <begin position="96"/>
        <end position="207"/>
    </location>
</feature>
<evidence type="ECO:0000256" key="1">
    <source>
        <dbReference type="SAM" id="MobiDB-lite"/>
    </source>
</evidence>
<evidence type="ECO:0000313" key="3">
    <source>
        <dbReference type="EMBL" id="OQO94970.1"/>
    </source>
</evidence>
<dbReference type="InterPro" id="IPR000595">
    <property type="entry name" value="cNMP-bd_dom"/>
</dbReference>
<dbReference type="GO" id="GO:0003700">
    <property type="term" value="F:DNA-binding transcription factor activity"/>
    <property type="evidence" value="ECO:0007669"/>
    <property type="project" value="TreeGrafter"/>
</dbReference>
<accession>A0A1V9AD02</accession>
<feature type="region of interest" description="Disordered" evidence="1">
    <location>
        <begin position="1"/>
        <end position="20"/>
    </location>
</feature>
<name>A0A1V9AD02_SACPI</name>
<dbReference type="InterPro" id="IPR014710">
    <property type="entry name" value="RmlC-like_jellyroll"/>
</dbReference>
<dbReference type="EMBL" id="MWIH01000002">
    <property type="protein sequence ID" value="OQO94970.1"/>
    <property type="molecule type" value="Genomic_DNA"/>
</dbReference>
<dbReference type="SUPFAM" id="SSF51206">
    <property type="entry name" value="cAMP-binding domain-like"/>
    <property type="match status" value="1"/>
</dbReference>
<dbReference type="Proteomes" id="UP000192591">
    <property type="component" value="Unassembled WGS sequence"/>
</dbReference>
<dbReference type="PROSITE" id="PS50042">
    <property type="entry name" value="CNMP_BINDING_3"/>
    <property type="match status" value="1"/>
</dbReference>
<dbReference type="InterPro" id="IPR049817">
    <property type="entry name" value="Encap_f2b"/>
</dbReference>
<dbReference type="InterPro" id="IPR018490">
    <property type="entry name" value="cNMP-bd_dom_sf"/>
</dbReference>
<dbReference type="Pfam" id="PF00027">
    <property type="entry name" value="cNMP_binding"/>
    <property type="match status" value="1"/>
</dbReference>
<dbReference type="Gene3D" id="2.60.120.10">
    <property type="entry name" value="Jelly Rolls"/>
    <property type="match status" value="1"/>
</dbReference>
<dbReference type="InterPro" id="IPR045641">
    <property type="entry name" value="SrpI-like"/>
</dbReference>
<sequence>MTTPSQSTAEETEEPSRSLSTAAARNLATTTKSAPQMQGITSRWLLKVLPWVQTEGGVYRVNRRLTYTVGDGRIDFEQTGATVRVLPPELGELPILRGFEDTEALSALADAFTQHDFEAGQVLAREGDDIQYVRLIAHGRVRRTRAGKYGEDLVLETVAEGDRFGEEALLGEPATWDATATAVTSGTLLQLQREDFERLLENTPSLRAHVAAFRALPAQEQNKQGEADIALASGHVGEPTLSGTFVDYELKPREYELSVAQTVLRVHTRVADLYNKPMNQTEEQLRLAVEALRERQEHELVNNREFGLLHNAEYKQRIRTHAGPPTPDDLDELLSRRRNTRVMLAHPKAIAAIGRELNHRGLYPANADFNGESVPAWRGVPILPCNKIPVTPQGTSSVIAMRLGEDNQGVIGLHQTGIPDEIEPGLNARFMGIDDKAVISYLVSTYYSAAVLVPDALGILEDVEVYHRRN</sequence>
<comment type="caution">
    <text evidence="3">The sequence shown here is derived from an EMBL/GenBank/DDBJ whole genome shotgun (WGS) entry which is preliminary data.</text>
</comment>
<dbReference type="STRING" id="1962155.B1813_02595"/>
<dbReference type="SMART" id="SM00100">
    <property type="entry name" value="cNMP"/>
    <property type="match status" value="1"/>
</dbReference>
<dbReference type="NCBIfam" id="NF041163">
    <property type="entry name" value="encap_f2b"/>
    <property type="match status" value="1"/>
</dbReference>
<dbReference type="AlphaFoldDB" id="A0A1V9AD02"/>
<evidence type="ECO:0000313" key="4">
    <source>
        <dbReference type="Proteomes" id="UP000192591"/>
    </source>
</evidence>
<gene>
    <name evidence="3" type="ORF">B1813_02595</name>
</gene>
<proteinExistence type="predicted"/>
<dbReference type="CDD" id="cd00038">
    <property type="entry name" value="CAP_ED"/>
    <property type="match status" value="1"/>
</dbReference>
<dbReference type="RefSeq" id="WP_081190369.1">
    <property type="nucleotide sequence ID" value="NZ_MWIH01000002.1"/>
</dbReference>
<dbReference type="PANTHER" id="PTHR24567:SF74">
    <property type="entry name" value="HTH-TYPE TRANSCRIPTIONAL REGULATOR ARCR"/>
    <property type="match status" value="1"/>
</dbReference>
<organism evidence="3 4">
    <name type="scientific">Saccharomonospora piscinae</name>
    <dbReference type="NCBI Taxonomy" id="687388"/>
    <lineage>
        <taxon>Bacteria</taxon>
        <taxon>Bacillati</taxon>
        <taxon>Actinomycetota</taxon>
        <taxon>Actinomycetes</taxon>
        <taxon>Pseudonocardiales</taxon>
        <taxon>Pseudonocardiaceae</taxon>
        <taxon>Saccharomonospora</taxon>
    </lineage>
</organism>
<keyword evidence="4" id="KW-1185">Reference proteome</keyword>
<protein>
    <submittedName>
        <fullName evidence="3">Crp/Fnr family transcriptional regulator</fullName>
    </submittedName>
</protein>
<dbReference type="GO" id="GO:0005829">
    <property type="term" value="C:cytosol"/>
    <property type="evidence" value="ECO:0007669"/>
    <property type="project" value="TreeGrafter"/>
</dbReference>
<dbReference type="InterPro" id="IPR050397">
    <property type="entry name" value="Env_Response_Regulators"/>
</dbReference>
<dbReference type="PANTHER" id="PTHR24567">
    <property type="entry name" value="CRP FAMILY TRANSCRIPTIONAL REGULATORY PROTEIN"/>
    <property type="match status" value="1"/>
</dbReference>